<dbReference type="InterPro" id="IPR002731">
    <property type="entry name" value="ATPase_BadF"/>
</dbReference>
<reference evidence="3" key="1">
    <citation type="submission" date="2019-11" db="EMBL/GenBank/DDBJ databases">
        <title>The complete genome sequence of Saccharopolyspora sp. E2A.</title>
        <authorList>
            <person name="Zhang G."/>
        </authorList>
    </citation>
    <scope>NUCLEOTIDE SEQUENCE [LARGE SCALE GENOMIC DNA]</scope>
    <source>
        <strain evidence="3">E2A</strain>
    </source>
</reference>
<proteinExistence type="predicted"/>
<dbReference type="InterPro" id="IPR043129">
    <property type="entry name" value="ATPase_NBD"/>
</dbReference>
<dbReference type="Pfam" id="PF01869">
    <property type="entry name" value="BcrAD_BadFG"/>
    <property type="match status" value="1"/>
</dbReference>
<name>A0A5Q3QF14_9PSEU</name>
<evidence type="ECO:0000259" key="1">
    <source>
        <dbReference type="Pfam" id="PF01869"/>
    </source>
</evidence>
<feature type="domain" description="ATPase BadF/BadG/BcrA/BcrD type" evidence="1">
    <location>
        <begin position="9"/>
        <end position="303"/>
    </location>
</feature>
<keyword evidence="3" id="KW-1185">Reference proteome</keyword>
<dbReference type="Proteomes" id="UP000371041">
    <property type="component" value="Chromosome"/>
</dbReference>
<dbReference type="PANTHER" id="PTHR43190">
    <property type="entry name" value="N-ACETYL-D-GLUCOSAMINE KINASE"/>
    <property type="match status" value="1"/>
</dbReference>
<dbReference type="Gene3D" id="3.30.420.40">
    <property type="match status" value="2"/>
</dbReference>
<evidence type="ECO:0000313" key="2">
    <source>
        <dbReference type="EMBL" id="QGK71976.1"/>
    </source>
</evidence>
<sequence length="310" mass="31360">MSSATTLVLGLDVGGTSSRAVLADLAGTTLGEGRADGGNPNSHPPERAAQQVTAAAREALGDTEPHRIARTVVGMAGVSKLSDPTVAAVFRKAWSDLGIVCPVRTVNDGEVAFAAGTSEPDGTVLIAGTGAIAGQIRDHEQDRVAGGYGWLLGDEGSAYWLGREAVRTTLQALDRGDDLGVLGAGVVDSLVDESAESVRKALITGANAGAPIELATLAPLVTTAVDNADPIAVDIVRRGAQHLVDTARTLRGAEDTTPIVLAGSLVASGNPVGDALRTELANRCPRAPLHVAGPGASGAAWLAARAVRTP</sequence>
<gene>
    <name evidence="2" type="ORF">GIY23_02110</name>
</gene>
<dbReference type="EMBL" id="CP045929">
    <property type="protein sequence ID" value="QGK71976.1"/>
    <property type="molecule type" value="Genomic_DNA"/>
</dbReference>
<dbReference type="InterPro" id="IPR052519">
    <property type="entry name" value="Euk-type_GlcNAc_Kinase"/>
</dbReference>
<dbReference type="SUPFAM" id="SSF53067">
    <property type="entry name" value="Actin-like ATPase domain"/>
    <property type="match status" value="2"/>
</dbReference>
<dbReference type="KEGG" id="sace:GIY23_02110"/>
<dbReference type="CDD" id="cd24007">
    <property type="entry name" value="ASKHA_NBD_eukNAGK-like"/>
    <property type="match status" value="1"/>
</dbReference>
<protein>
    <submittedName>
        <fullName evidence="2">ATPase</fullName>
    </submittedName>
</protein>
<dbReference type="AlphaFoldDB" id="A0A5Q3QF14"/>
<evidence type="ECO:0000313" key="3">
    <source>
        <dbReference type="Proteomes" id="UP000371041"/>
    </source>
</evidence>
<organism evidence="2 3">
    <name type="scientific">Allosaccharopolyspora coralli</name>
    <dbReference type="NCBI Taxonomy" id="2665642"/>
    <lineage>
        <taxon>Bacteria</taxon>
        <taxon>Bacillati</taxon>
        <taxon>Actinomycetota</taxon>
        <taxon>Actinomycetes</taxon>
        <taxon>Pseudonocardiales</taxon>
        <taxon>Pseudonocardiaceae</taxon>
        <taxon>Allosaccharopolyspora</taxon>
    </lineage>
</organism>
<dbReference type="PANTHER" id="PTHR43190:SF3">
    <property type="entry name" value="N-ACETYL-D-GLUCOSAMINE KINASE"/>
    <property type="match status" value="1"/>
</dbReference>
<accession>A0A5Q3QF14</accession>